<dbReference type="Pfam" id="PF09808">
    <property type="entry name" value="SNAPC1"/>
    <property type="match status" value="1"/>
</dbReference>
<name>A0A6P7G5K9_DIAVI</name>
<dbReference type="AlphaFoldDB" id="A0A6P7G5K9"/>
<dbReference type="InterPro" id="IPR019188">
    <property type="entry name" value="SNAPC1"/>
</dbReference>
<dbReference type="PANTHER" id="PTHR15131">
    <property type="entry name" value="SMALL NUCLEAR RNA ACTIVATING COMPLEX, POLYPEPTIDE 1"/>
    <property type="match status" value="1"/>
</dbReference>
<dbReference type="GO" id="GO:0043565">
    <property type="term" value="F:sequence-specific DNA binding"/>
    <property type="evidence" value="ECO:0007669"/>
    <property type="project" value="TreeGrafter"/>
</dbReference>
<reference evidence="1" key="1">
    <citation type="submission" date="2025-08" db="UniProtKB">
        <authorList>
            <consortium name="RefSeq"/>
        </authorList>
    </citation>
    <scope>IDENTIFICATION</scope>
    <source>
        <tissue evidence="1">Whole insect</tissue>
    </source>
</reference>
<dbReference type="GO" id="GO:0042795">
    <property type="term" value="P:snRNA transcription by RNA polymerase II"/>
    <property type="evidence" value="ECO:0007669"/>
    <property type="project" value="TreeGrafter"/>
</dbReference>
<dbReference type="PANTHER" id="PTHR15131:SF3">
    <property type="entry name" value="SNRNA-ACTIVATING PROTEIN COMPLEX SUBUNIT 1"/>
    <property type="match status" value="1"/>
</dbReference>
<dbReference type="OrthoDB" id="20127at2759"/>
<dbReference type="KEGG" id="dvv:114334005"/>
<dbReference type="GO" id="GO:0042796">
    <property type="term" value="P:snRNA transcription by RNA polymerase III"/>
    <property type="evidence" value="ECO:0007669"/>
    <property type="project" value="TreeGrafter"/>
</dbReference>
<dbReference type="RefSeq" id="XP_028139805.1">
    <property type="nucleotide sequence ID" value="XM_028284004.1"/>
</dbReference>
<dbReference type="InParanoid" id="A0A6P7G5K9"/>
<organism evidence="1">
    <name type="scientific">Diabrotica virgifera virgifera</name>
    <name type="common">western corn rootworm</name>
    <dbReference type="NCBI Taxonomy" id="50390"/>
    <lineage>
        <taxon>Eukaryota</taxon>
        <taxon>Metazoa</taxon>
        <taxon>Ecdysozoa</taxon>
        <taxon>Arthropoda</taxon>
        <taxon>Hexapoda</taxon>
        <taxon>Insecta</taxon>
        <taxon>Pterygota</taxon>
        <taxon>Neoptera</taxon>
        <taxon>Endopterygota</taxon>
        <taxon>Coleoptera</taxon>
        <taxon>Polyphaga</taxon>
        <taxon>Cucujiformia</taxon>
        <taxon>Chrysomeloidea</taxon>
        <taxon>Chrysomelidae</taxon>
        <taxon>Galerucinae</taxon>
        <taxon>Diabroticina</taxon>
        <taxon>Diabroticites</taxon>
        <taxon>Diabrotica</taxon>
    </lineage>
</organism>
<gene>
    <name evidence="1" type="primary">LOC114334005</name>
</gene>
<evidence type="ECO:0000313" key="1">
    <source>
        <dbReference type="RefSeq" id="XP_028139805.1"/>
    </source>
</evidence>
<sequence length="302" mass="35205">MEQNARLPMYTLDKELASAFQIDCEDLLNEFESYQSFRIQDFQKVWHNQKFSYVFAGQTYALLLKDFCENCFYIVKKFIYFPKTLYTQVGAFYLLAILYYKQPVRTWVKIRLTSEEYEKIHGLILEMVNKKVYEPVYMFSKLKADEAFTYVCQRKPLGPEDRFVKDFHLYINDTFVASKTSSALTKFKNSFGSTDMLFNKLKETSTEYSQLMHKFAEKCPDITPFSSNLVRDIETANLLLLGQDKKPEEKLVKEERTPVYNIKQRAMANTNAVYRANRNVISGVDLDIIGNPNGQDANDASS</sequence>
<proteinExistence type="predicted"/>
<dbReference type="GO" id="GO:0019185">
    <property type="term" value="C:snRNA-activating protein complex"/>
    <property type="evidence" value="ECO:0007669"/>
    <property type="project" value="TreeGrafter"/>
</dbReference>
<protein>
    <submittedName>
        <fullName evidence="1">Uncharacterized protein LOC114334005 isoform X1</fullName>
    </submittedName>
</protein>
<accession>A0A6P7G5K9</accession>